<dbReference type="EMBL" id="JANPWB010000008">
    <property type="protein sequence ID" value="KAJ1161290.1"/>
    <property type="molecule type" value="Genomic_DNA"/>
</dbReference>
<name>A0AAV7SBU4_PLEWA</name>
<keyword evidence="3" id="KW-1185">Reference proteome</keyword>
<organism evidence="2 3">
    <name type="scientific">Pleurodeles waltl</name>
    <name type="common">Iberian ribbed newt</name>
    <dbReference type="NCBI Taxonomy" id="8319"/>
    <lineage>
        <taxon>Eukaryota</taxon>
        <taxon>Metazoa</taxon>
        <taxon>Chordata</taxon>
        <taxon>Craniata</taxon>
        <taxon>Vertebrata</taxon>
        <taxon>Euteleostomi</taxon>
        <taxon>Amphibia</taxon>
        <taxon>Batrachia</taxon>
        <taxon>Caudata</taxon>
        <taxon>Salamandroidea</taxon>
        <taxon>Salamandridae</taxon>
        <taxon>Pleurodelinae</taxon>
        <taxon>Pleurodeles</taxon>
    </lineage>
</organism>
<proteinExistence type="predicted"/>
<accession>A0AAV7SBU4</accession>
<feature type="compositionally biased region" description="Basic residues" evidence="1">
    <location>
        <begin position="194"/>
        <end position="215"/>
    </location>
</feature>
<feature type="region of interest" description="Disordered" evidence="1">
    <location>
        <begin position="1"/>
        <end position="240"/>
    </location>
</feature>
<evidence type="ECO:0000313" key="3">
    <source>
        <dbReference type="Proteomes" id="UP001066276"/>
    </source>
</evidence>
<sequence>MTYHTVPHRSSSFTVAQNDGTGWARLPGPPAHHHTAARAARPSISSPPGSHRTFQPRRPHHQPTGPRKPARPRAGTGASQQLPPGPTRPRPLPAGNNPGAFQVRLQPPGVHLPPAVPPNRLRPGTAGAPLGPKRAPQVKPVSSTALQEAPPDGPPASHSSSLLGCLCISPGNGGRRRASQRGRPSSGTQPPQRAPHHSARPCHHPAQPRRPRPTRFRLSSSGGRFRKSARGSKVPQCCSGPDPVARGSSLFLCPFKWRRISRAQRRALSARVRHDQRLLHAPRLLP</sequence>
<feature type="compositionally biased region" description="Polar residues" evidence="1">
    <location>
        <begin position="8"/>
        <end position="20"/>
    </location>
</feature>
<feature type="compositionally biased region" description="Pro residues" evidence="1">
    <location>
        <begin position="83"/>
        <end position="92"/>
    </location>
</feature>
<evidence type="ECO:0000256" key="1">
    <source>
        <dbReference type="SAM" id="MobiDB-lite"/>
    </source>
</evidence>
<feature type="compositionally biased region" description="Low complexity" evidence="1">
    <location>
        <begin position="37"/>
        <end position="50"/>
    </location>
</feature>
<reference evidence="2" key="1">
    <citation type="journal article" date="2022" name="bioRxiv">
        <title>Sequencing and chromosome-scale assembly of the giantPleurodeles waltlgenome.</title>
        <authorList>
            <person name="Brown T."/>
            <person name="Elewa A."/>
            <person name="Iarovenko S."/>
            <person name="Subramanian E."/>
            <person name="Araus A.J."/>
            <person name="Petzold A."/>
            <person name="Susuki M."/>
            <person name="Suzuki K.-i.T."/>
            <person name="Hayashi T."/>
            <person name="Toyoda A."/>
            <person name="Oliveira C."/>
            <person name="Osipova E."/>
            <person name="Leigh N.D."/>
            <person name="Simon A."/>
            <person name="Yun M.H."/>
        </authorList>
    </citation>
    <scope>NUCLEOTIDE SEQUENCE</scope>
    <source>
        <strain evidence="2">20211129_DDA</strain>
        <tissue evidence="2">Liver</tissue>
    </source>
</reference>
<gene>
    <name evidence="2" type="ORF">NDU88_001777</name>
</gene>
<evidence type="ECO:0008006" key="4">
    <source>
        <dbReference type="Google" id="ProtNLM"/>
    </source>
</evidence>
<evidence type="ECO:0000313" key="2">
    <source>
        <dbReference type="EMBL" id="KAJ1161290.1"/>
    </source>
</evidence>
<protein>
    <recommendedName>
        <fullName evidence="4">Basic proline-rich protein-like</fullName>
    </recommendedName>
</protein>
<comment type="caution">
    <text evidence="2">The sequence shown here is derived from an EMBL/GenBank/DDBJ whole genome shotgun (WGS) entry which is preliminary data.</text>
</comment>
<dbReference type="Proteomes" id="UP001066276">
    <property type="component" value="Chromosome 4_2"/>
</dbReference>
<dbReference type="AlphaFoldDB" id="A0AAV7SBU4"/>
<feature type="compositionally biased region" description="Polar residues" evidence="1">
    <location>
        <begin position="182"/>
        <end position="191"/>
    </location>
</feature>